<dbReference type="OrthoDB" id="69229at2759"/>
<keyword evidence="6" id="KW-0157">Chromophore</keyword>
<evidence type="ECO:0000256" key="8">
    <source>
        <dbReference type="ARBA" id="ARBA00023276"/>
    </source>
</evidence>
<protein>
    <submittedName>
        <fullName evidence="10">Uncharacterized protein</fullName>
    </submittedName>
</protein>
<dbReference type="AlphaFoldDB" id="A0A9Q0QWT6"/>
<dbReference type="Gene3D" id="3.10.680.10">
    <property type="entry name" value="Photosystem II CP47 reaction center protein"/>
    <property type="match status" value="1"/>
</dbReference>
<evidence type="ECO:0000256" key="2">
    <source>
        <dbReference type="ARBA" id="ARBA00022494"/>
    </source>
</evidence>
<reference evidence="10" key="1">
    <citation type="journal article" date="2023" name="Plant J.">
        <title>The genome of the king protea, Protea cynaroides.</title>
        <authorList>
            <person name="Chang J."/>
            <person name="Duong T.A."/>
            <person name="Schoeman C."/>
            <person name="Ma X."/>
            <person name="Roodt D."/>
            <person name="Barker N."/>
            <person name="Li Z."/>
            <person name="Van de Peer Y."/>
            <person name="Mizrachi E."/>
        </authorList>
    </citation>
    <scope>NUCLEOTIDE SEQUENCE</scope>
    <source>
        <tissue evidence="10">Young leaves</tissue>
    </source>
</reference>
<evidence type="ECO:0000256" key="1">
    <source>
        <dbReference type="ARBA" id="ARBA00004141"/>
    </source>
</evidence>
<accession>A0A9Q0QWT6</accession>
<evidence type="ECO:0000256" key="3">
    <source>
        <dbReference type="ARBA" id="ARBA00022531"/>
    </source>
</evidence>
<dbReference type="Proteomes" id="UP001141806">
    <property type="component" value="Unassembled WGS sequence"/>
</dbReference>
<keyword evidence="8" id="KW-0604">Photosystem II</keyword>
<dbReference type="InterPro" id="IPR000932">
    <property type="entry name" value="PS_antenna-like"/>
</dbReference>
<feature type="region of interest" description="Disordered" evidence="9">
    <location>
        <begin position="367"/>
        <end position="465"/>
    </location>
</feature>
<keyword evidence="5" id="KW-1133">Transmembrane helix</keyword>
<name>A0A9Q0QWT6_9MAGN</name>
<evidence type="ECO:0000256" key="9">
    <source>
        <dbReference type="SAM" id="MobiDB-lite"/>
    </source>
</evidence>
<dbReference type="Pfam" id="PF00421">
    <property type="entry name" value="PSII"/>
    <property type="match status" value="1"/>
</dbReference>
<evidence type="ECO:0000256" key="7">
    <source>
        <dbReference type="ARBA" id="ARBA00023136"/>
    </source>
</evidence>
<proteinExistence type="predicted"/>
<dbReference type="EMBL" id="JAMYWD010000004">
    <property type="protein sequence ID" value="KAJ4974594.1"/>
    <property type="molecule type" value="Genomic_DNA"/>
</dbReference>
<comment type="caution">
    <text evidence="10">The sequence shown here is derived from an EMBL/GenBank/DDBJ whole genome shotgun (WGS) entry which is preliminary data.</text>
</comment>
<evidence type="ECO:0000256" key="6">
    <source>
        <dbReference type="ARBA" id="ARBA00022991"/>
    </source>
</evidence>
<gene>
    <name evidence="10" type="ORF">NE237_007768</name>
</gene>
<dbReference type="InterPro" id="IPR036001">
    <property type="entry name" value="PS_II_antenna-like_sf"/>
</dbReference>
<evidence type="ECO:0000256" key="5">
    <source>
        <dbReference type="ARBA" id="ARBA00022989"/>
    </source>
</evidence>
<evidence type="ECO:0000313" key="10">
    <source>
        <dbReference type="EMBL" id="KAJ4974594.1"/>
    </source>
</evidence>
<organism evidence="10 11">
    <name type="scientific">Protea cynaroides</name>
    <dbReference type="NCBI Taxonomy" id="273540"/>
    <lineage>
        <taxon>Eukaryota</taxon>
        <taxon>Viridiplantae</taxon>
        <taxon>Streptophyta</taxon>
        <taxon>Embryophyta</taxon>
        <taxon>Tracheophyta</taxon>
        <taxon>Spermatophyta</taxon>
        <taxon>Magnoliopsida</taxon>
        <taxon>Proteales</taxon>
        <taxon>Proteaceae</taxon>
        <taxon>Protea</taxon>
    </lineage>
</organism>
<feature type="compositionally biased region" description="Basic and acidic residues" evidence="9">
    <location>
        <begin position="443"/>
        <end position="459"/>
    </location>
</feature>
<keyword evidence="3" id="KW-0602">Photosynthesis</keyword>
<keyword evidence="7" id="KW-0472">Membrane</keyword>
<keyword evidence="11" id="KW-1185">Reference proteome</keyword>
<sequence>MDNGDGIAVGWLGHSVFRDSFLYAVMPTFFETFPVVLVDGDGIVRTDVPFRRAESKYSVEQVGVTIEFYGGEFNGRANTDVINKKPSQGYDSISYLAKIQEIPSPSIQNLSDLACLKDAGLGEQTFWSLFFRLSICDEATPVSEGLHLLSLEGDEAIGEEEEEAASDVSLKRKSAVLEEPRKKRKPATGKGKDLVTLDVPPSSTFPFQSLKPQQQLTVMVPENAFTIDHSVIVEALARVVILPKDRKVYTQLGFEYSFNRRITHVSELKGKEEEASRGKKVKRTKTQVMRDIIEEHMEAIKQAGGIECFGKGPSDIGMLSSGSVSACNMAADVNESEKSAFGLTEPGRGHSHSYKKQLHYDNEIIYKSSGEMPPNDRLSLNDSRSSHQRQRCESLGYRKALEDRRRGSDRESRDRHEREYSSRSPECYRSHGQSHERHRHRRERDDENLARSKYDESRRSSSHRS</sequence>
<comment type="subcellular location">
    <subcellularLocation>
        <location evidence="1">Membrane</location>
        <topology evidence="1">Multi-pass membrane protein</topology>
    </subcellularLocation>
</comment>
<keyword evidence="4" id="KW-0812">Transmembrane</keyword>
<dbReference type="GO" id="GO:0009767">
    <property type="term" value="P:photosynthetic electron transport chain"/>
    <property type="evidence" value="ECO:0007669"/>
    <property type="project" value="InterPro"/>
</dbReference>
<dbReference type="GO" id="GO:0016168">
    <property type="term" value="F:chlorophyll binding"/>
    <property type="evidence" value="ECO:0007669"/>
    <property type="project" value="UniProtKB-KW"/>
</dbReference>
<evidence type="ECO:0000313" key="11">
    <source>
        <dbReference type="Proteomes" id="UP001141806"/>
    </source>
</evidence>
<feature type="compositionally biased region" description="Basic and acidic residues" evidence="9">
    <location>
        <begin position="399"/>
        <end position="435"/>
    </location>
</feature>
<dbReference type="GO" id="GO:0009523">
    <property type="term" value="C:photosystem II"/>
    <property type="evidence" value="ECO:0007669"/>
    <property type="project" value="UniProtKB-KW"/>
</dbReference>
<keyword evidence="2" id="KW-0148">Chlorophyll</keyword>
<dbReference type="SUPFAM" id="SSF161077">
    <property type="entry name" value="Photosystem II antenna protein-like"/>
    <property type="match status" value="1"/>
</dbReference>
<evidence type="ECO:0000256" key="4">
    <source>
        <dbReference type="ARBA" id="ARBA00022692"/>
    </source>
</evidence>